<protein>
    <submittedName>
        <fullName evidence="3">Prophage protein</fullName>
    </submittedName>
</protein>
<gene>
    <name evidence="1" type="ORF">SCUD_LOCUS17548</name>
</gene>
<organism evidence="3">
    <name type="scientific">Schistosoma curassoni</name>
    <dbReference type="NCBI Taxonomy" id="6186"/>
    <lineage>
        <taxon>Eukaryota</taxon>
        <taxon>Metazoa</taxon>
        <taxon>Spiralia</taxon>
        <taxon>Lophotrochozoa</taxon>
        <taxon>Platyhelminthes</taxon>
        <taxon>Trematoda</taxon>
        <taxon>Digenea</taxon>
        <taxon>Strigeidida</taxon>
        <taxon>Schistosomatoidea</taxon>
        <taxon>Schistosomatidae</taxon>
        <taxon>Schistosoma</taxon>
    </lineage>
</organism>
<dbReference type="Proteomes" id="UP000279833">
    <property type="component" value="Unassembled WGS sequence"/>
</dbReference>
<accession>A0A183KR62</accession>
<keyword evidence="2" id="KW-1185">Reference proteome</keyword>
<proteinExistence type="predicted"/>
<dbReference type="AlphaFoldDB" id="A0A183KR62"/>
<sequence>MNPPDTEAVHTDLPISVTLSTIEEIRRVISQIKCGEAAGPDHMPVEALKLNIEVTASVINVLFRKIKEEEQVSTD</sequence>
<reference evidence="1 2" key="2">
    <citation type="submission" date="2018-11" db="EMBL/GenBank/DDBJ databases">
        <authorList>
            <consortium name="Pathogen Informatics"/>
        </authorList>
    </citation>
    <scope>NUCLEOTIDE SEQUENCE [LARGE SCALE GENOMIC DNA]</scope>
    <source>
        <strain evidence="1">Dakar</strain>
        <strain evidence="2">Dakar, Senegal</strain>
    </source>
</reference>
<evidence type="ECO:0000313" key="3">
    <source>
        <dbReference type="WBParaSite" id="SCUD_0001755101-mRNA-1"/>
    </source>
</evidence>
<dbReference type="WBParaSite" id="SCUD_0001755101-mRNA-1">
    <property type="protein sequence ID" value="SCUD_0001755101-mRNA-1"/>
    <property type="gene ID" value="SCUD_0001755101"/>
</dbReference>
<evidence type="ECO:0000313" key="1">
    <source>
        <dbReference type="EMBL" id="VDP63782.1"/>
    </source>
</evidence>
<evidence type="ECO:0000313" key="2">
    <source>
        <dbReference type="Proteomes" id="UP000279833"/>
    </source>
</evidence>
<reference evidence="3" key="1">
    <citation type="submission" date="2016-06" db="UniProtKB">
        <authorList>
            <consortium name="WormBaseParasite"/>
        </authorList>
    </citation>
    <scope>IDENTIFICATION</scope>
</reference>
<name>A0A183KR62_9TREM</name>
<dbReference type="EMBL" id="UZAK01039929">
    <property type="protein sequence ID" value="VDP63782.1"/>
    <property type="molecule type" value="Genomic_DNA"/>
</dbReference>